<dbReference type="InterPro" id="IPR050238">
    <property type="entry name" value="DNA_Rep/Repair_Clamp_Loader"/>
</dbReference>
<dbReference type="FunFam" id="3.40.50.300:FF:000014">
    <property type="entry name" value="DNA polymerase III subunit gamma/tau"/>
    <property type="match status" value="1"/>
</dbReference>
<evidence type="ECO:0000256" key="3">
    <source>
        <dbReference type="ARBA" id="ARBA00022679"/>
    </source>
</evidence>
<comment type="similarity">
    <text evidence="1">Belongs to the DnaX/STICHEL family.</text>
</comment>
<dbReference type="Gene3D" id="1.20.272.10">
    <property type="match status" value="1"/>
</dbReference>
<dbReference type="PANTHER" id="PTHR11669:SF0">
    <property type="entry name" value="PROTEIN STICHEL-LIKE 2"/>
    <property type="match status" value="1"/>
</dbReference>
<dbReference type="Pfam" id="PF22608">
    <property type="entry name" value="DNAX_ATPase_lid"/>
    <property type="match status" value="1"/>
</dbReference>
<dbReference type="GO" id="GO:0006261">
    <property type="term" value="P:DNA-templated DNA replication"/>
    <property type="evidence" value="ECO:0007669"/>
    <property type="project" value="TreeGrafter"/>
</dbReference>
<evidence type="ECO:0000256" key="5">
    <source>
        <dbReference type="ARBA" id="ARBA00022705"/>
    </source>
</evidence>
<protein>
    <recommendedName>
        <fullName evidence="2">DNA-directed DNA polymerase</fullName>
        <ecNumber evidence="2">2.7.7.7</ecNumber>
    </recommendedName>
</protein>
<dbReference type="GO" id="GO:0003887">
    <property type="term" value="F:DNA-directed DNA polymerase activity"/>
    <property type="evidence" value="ECO:0007669"/>
    <property type="project" value="UniProtKB-KW"/>
</dbReference>
<dbReference type="Pfam" id="PF12169">
    <property type="entry name" value="DNA_pol3_gamma3"/>
    <property type="match status" value="1"/>
</dbReference>
<dbReference type="InterPro" id="IPR045085">
    <property type="entry name" value="HLD_clamp_pol_III_gamma_tau"/>
</dbReference>
<dbReference type="GO" id="GO:0009360">
    <property type="term" value="C:DNA polymerase III complex"/>
    <property type="evidence" value="ECO:0007669"/>
    <property type="project" value="InterPro"/>
</dbReference>
<gene>
    <name evidence="13" type="primary">dnaX</name>
    <name evidence="13" type="ORF">GC105_16115</name>
</gene>
<dbReference type="Pfam" id="PF13177">
    <property type="entry name" value="DNA_pol3_delta2"/>
    <property type="match status" value="1"/>
</dbReference>
<evidence type="ECO:0000256" key="7">
    <source>
        <dbReference type="ARBA" id="ARBA00022741"/>
    </source>
</evidence>
<dbReference type="EC" id="2.7.7.7" evidence="2"/>
<evidence type="ECO:0000256" key="8">
    <source>
        <dbReference type="ARBA" id="ARBA00022833"/>
    </source>
</evidence>
<dbReference type="InterPro" id="IPR012763">
    <property type="entry name" value="DNA_pol_III_sug/sutau_N"/>
</dbReference>
<dbReference type="InterPro" id="IPR022754">
    <property type="entry name" value="DNA_pol_III_gamma-3"/>
</dbReference>
<dbReference type="CDD" id="cd00009">
    <property type="entry name" value="AAA"/>
    <property type="match status" value="1"/>
</dbReference>
<dbReference type="Gene3D" id="3.40.50.300">
    <property type="entry name" value="P-loop containing nucleotide triphosphate hydrolases"/>
    <property type="match status" value="1"/>
</dbReference>
<keyword evidence="6" id="KW-0479">Metal-binding</keyword>
<dbReference type="SMART" id="SM00382">
    <property type="entry name" value="AAA"/>
    <property type="match status" value="1"/>
</dbReference>
<dbReference type="InterPro" id="IPR008921">
    <property type="entry name" value="DNA_pol3_clamp-load_cplx_C"/>
</dbReference>
<dbReference type="InterPro" id="IPR003593">
    <property type="entry name" value="AAA+_ATPase"/>
</dbReference>
<comment type="catalytic activity">
    <reaction evidence="11">
        <text>DNA(n) + a 2'-deoxyribonucleoside 5'-triphosphate = DNA(n+1) + diphosphate</text>
        <dbReference type="Rhea" id="RHEA:22508"/>
        <dbReference type="Rhea" id="RHEA-COMP:17339"/>
        <dbReference type="Rhea" id="RHEA-COMP:17340"/>
        <dbReference type="ChEBI" id="CHEBI:33019"/>
        <dbReference type="ChEBI" id="CHEBI:61560"/>
        <dbReference type="ChEBI" id="CHEBI:173112"/>
        <dbReference type="EC" id="2.7.7.7"/>
    </reaction>
</comment>
<evidence type="ECO:0000256" key="11">
    <source>
        <dbReference type="ARBA" id="ARBA00049244"/>
    </source>
</evidence>
<dbReference type="AlphaFoldDB" id="A0A6A7KD66"/>
<dbReference type="InterPro" id="IPR027417">
    <property type="entry name" value="P-loop_NTPase"/>
</dbReference>
<keyword evidence="10" id="KW-0239">DNA-directed DNA polymerase</keyword>
<evidence type="ECO:0000259" key="12">
    <source>
        <dbReference type="SMART" id="SM00382"/>
    </source>
</evidence>
<evidence type="ECO:0000256" key="9">
    <source>
        <dbReference type="ARBA" id="ARBA00022840"/>
    </source>
</evidence>
<evidence type="ECO:0000256" key="1">
    <source>
        <dbReference type="ARBA" id="ARBA00006360"/>
    </source>
</evidence>
<dbReference type="GO" id="GO:0046872">
    <property type="term" value="F:metal ion binding"/>
    <property type="evidence" value="ECO:0007669"/>
    <property type="project" value="UniProtKB-KW"/>
</dbReference>
<reference evidence="13 14" key="1">
    <citation type="submission" date="2019-10" db="EMBL/GenBank/DDBJ databases">
        <title>Alkalibaculum tamaniensis sp.nov., a new alkaliphilic acetogen, isolated on methoxylated aromatics from a mud volcano.</title>
        <authorList>
            <person name="Khomyakova M.A."/>
            <person name="Merkel A.Y."/>
            <person name="Bonch-Osmolovskaya E.A."/>
            <person name="Slobodkin A.I."/>
        </authorList>
    </citation>
    <scope>NUCLEOTIDE SEQUENCE [LARGE SCALE GENOMIC DNA]</scope>
    <source>
        <strain evidence="13 14">M08DMB</strain>
    </source>
</reference>
<accession>A0A6A7KD66</accession>
<dbReference type="PANTHER" id="PTHR11669">
    <property type="entry name" value="REPLICATION FACTOR C / DNA POLYMERASE III GAMMA-TAU SUBUNIT"/>
    <property type="match status" value="1"/>
</dbReference>
<keyword evidence="4 13" id="KW-0548">Nucleotidyltransferase</keyword>
<name>A0A6A7KD66_9FIRM</name>
<keyword evidence="8" id="KW-0862">Zinc</keyword>
<keyword evidence="14" id="KW-1185">Reference proteome</keyword>
<evidence type="ECO:0000313" key="13">
    <source>
        <dbReference type="EMBL" id="MPW27292.1"/>
    </source>
</evidence>
<evidence type="ECO:0000256" key="6">
    <source>
        <dbReference type="ARBA" id="ARBA00022723"/>
    </source>
</evidence>
<dbReference type="GO" id="GO:0003677">
    <property type="term" value="F:DNA binding"/>
    <property type="evidence" value="ECO:0007669"/>
    <property type="project" value="InterPro"/>
</dbReference>
<dbReference type="Proteomes" id="UP000440004">
    <property type="component" value="Unassembled WGS sequence"/>
</dbReference>
<dbReference type="SUPFAM" id="SSF52540">
    <property type="entry name" value="P-loop containing nucleoside triphosphate hydrolases"/>
    <property type="match status" value="1"/>
</dbReference>
<dbReference type="CDD" id="cd18137">
    <property type="entry name" value="HLD_clamp_pol_III_gamma_tau"/>
    <property type="match status" value="1"/>
</dbReference>
<evidence type="ECO:0000256" key="4">
    <source>
        <dbReference type="ARBA" id="ARBA00022695"/>
    </source>
</evidence>
<comment type="caution">
    <text evidence="13">The sequence shown here is derived from an EMBL/GenBank/DDBJ whole genome shotgun (WGS) entry which is preliminary data.</text>
</comment>
<keyword evidence="5" id="KW-0235">DNA replication</keyword>
<dbReference type="SUPFAM" id="SSF48019">
    <property type="entry name" value="post-AAA+ oligomerization domain-like"/>
    <property type="match status" value="1"/>
</dbReference>
<keyword evidence="3 13" id="KW-0808">Transferase</keyword>
<proteinExistence type="inferred from homology"/>
<dbReference type="NCBIfam" id="TIGR02397">
    <property type="entry name" value="dnaX_nterm"/>
    <property type="match status" value="1"/>
</dbReference>
<keyword evidence="9" id="KW-0067">ATP-binding</keyword>
<organism evidence="13 14">
    <name type="scientific">Alkalibaculum sporogenes</name>
    <dbReference type="NCBI Taxonomy" id="2655001"/>
    <lineage>
        <taxon>Bacteria</taxon>
        <taxon>Bacillati</taxon>
        <taxon>Bacillota</taxon>
        <taxon>Clostridia</taxon>
        <taxon>Eubacteriales</taxon>
        <taxon>Eubacteriaceae</taxon>
        <taxon>Alkalibaculum</taxon>
    </lineage>
</organism>
<dbReference type="Gene3D" id="1.10.8.60">
    <property type="match status" value="1"/>
</dbReference>
<evidence type="ECO:0000256" key="10">
    <source>
        <dbReference type="ARBA" id="ARBA00022932"/>
    </source>
</evidence>
<evidence type="ECO:0000313" key="14">
    <source>
        <dbReference type="Proteomes" id="UP000440004"/>
    </source>
</evidence>
<feature type="domain" description="AAA+ ATPase" evidence="12">
    <location>
        <begin position="45"/>
        <end position="187"/>
    </location>
</feature>
<dbReference type="FunFam" id="1.10.8.60:FF:000013">
    <property type="entry name" value="DNA polymerase III subunit gamma/tau"/>
    <property type="match status" value="1"/>
</dbReference>
<evidence type="ECO:0000256" key="2">
    <source>
        <dbReference type="ARBA" id="ARBA00012417"/>
    </source>
</evidence>
<sequence length="522" mass="59920">MMYLGEIDMEYIALYRTYRPKSFAEVIGQNNNITILKNQIVTQKITHAYLFCGTRGTGKTSAAKIFAKAVNCEKNKDGEPCHICNTCKTIENNNIMDIIEIDAASNRGVDEIRELREKVKYPPTIGSYKVYIIDEVHMLTSEAFNALLKTLEEPPKHVIFILATTEPNKLPTTILSRCQRFNFRRIQISDIQSKMEQICKQLNITIEDKTLQLIAKNADGAMRDALSILEQCLSISKENIVSYESVKNLLGISDDHLVYSIIETIVNKDIKSALDYLEEAYKNGKELTQLMNQLILCFRDMLIIKITSAKENLIEASEENIDTLQKLSNQVEKELISYYIESLTDMENKIKFSTLPKVLVEVILIKLCSFNLISTPHKSNQNIKVQEYSNNQQDKKNDYILDNVPKKPIEKKKSLDQVNSKFEFKILCEAIKKESPSLGSSLQMGKFVSITENRVNIEFNEGDTIHLLKVNKNKSNIEQQMNEIFQNEYFLNCTEYQIKEDDELVQITKEVFGADKVYLTEE</sequence>
<dbReference type="GO" id="GO:0005524">
    <property type="term" value="F:ATP binding"/>
    <property type="evidence" value="ECO:0007669"/>
    <property type="project" value="UniProtKB-KW"/>
</dbReference>
<dbReference type="NCBIfam" id="NF004046">
    <property type="entry name" value="PRK05563.1"/>
    <property type="match status" value="1"/>
</dbReference>
<keyword evidence="7" id="KW-0547">Nucleotide-binding</keyword>
<dbReference type="EMBL" id="WHNX01000056">
    <property type="protein sequence ID" value="MPW27292.1"/>
    <property type="molecule type" value="Genomic_DNA"/>
</dbReference>